<evidence type="ECO:0000256" key="2">
    <source>
        <dbReference type="ARBA" id="ARBA00022692"/>
    </source>
</evidence>
<feature type="binding site" evidence="5">
    <location>
        <position position="299"/>
    </location>
    <ligand>
        <name>Zn(2+)</name>
        <dbReference type="ChEBI" id="CHEBI:29105"/>
    </ligand>
</feature>
<dbReference type="HOGENOM" id="CLU_021163_0_0_1"/>
<accession>A0A0C3FA70</accession>
<dbReference type="EMBL" id="KN833031">
    <property type="protein sequence ID" value="KIM76809.1"/>
    <property type="molecule type" value="Genomic_DNA"/>
</dbReference>
<sequence>MRQQRLPQSHDVLALSRASAKQILASLRFLILSYLADLETSLSQLESSFSDFGMAELLKAKGELTVAVWAKVALEMLDNVRVDVRSYLPEFHLADVSVERFFKSHIPELPDVASLNEMCSVVVDFSLADMSARLEDVRVRFSDLDFPPLYYIPVLSDHLQSLHAHLTSIETPSELLSELKEEADLLVDLTAQQVKNAVSRSFGGSRLIQYHDLPPQWRSNPYVIRGYRFIPIERWPLIIMSLFAFHNQTLNIHTHLIPFVMWSVSFISIINSGTLAADGPGVAFTAFTLVCLFSSVLWHTMAGCAHPVGREFCARVDYVGIGWLISASVGTVVYYGFQCYPDIGHIYLVFSLLIGIACNVLSFMDWFNAYEHRMWRISFFIFLGFTALAPLATLVYLHGIEQISRFINPVGPSIVSYVLGLVFYVTHIPERFIVDKKLAHWLDSVGVGSHAIWHLFIVLGMSQYKAAIGRMRNGIGCEVV</sequence>
<reference evidence="8" key="2">
    <citation type="submission" date="2015-01" db="EMBL/GenBank/DDBJ databases">
        <title>Evolutionary Origins and Diversification of the Mycorrhizal Mutualists.</title>
        <authorList>
            <consortium name="DOE Joint Genome Institute"/>
            <consortium name="Mycorrhizal Genomics Consortium"/>
            <person name="Kohler A."/>
            <person name="Kuo A."/>
            <person name="Nagy L.G."/>
            <person name="Floudas D."/>
            <person name="Copeland A."/>
            <person name="Barry K.W."/>
            <person name="Cichocki N."/>
            <person name="Veneault-Fourrey C."/>
            <person name="LaButti K."/>
            <person name="Lindquist E.A."/>
            <person name="Lipzen A."/>
            <person name="Lundell T."/>
            <person name="Morin E."/>
            <person name="Murat C."/>
            <person name="Riley R."/>
            <person name="Ohm R."/>
            <person name="Sun H."/>
            <person name="Tunlid A."/>
            <person name="Henrissat B."/>
            <person name="Grigoriev I.V."/>
            <person name="Hibbett D.S."/>
            <person name="Martin F."/>
        </authorList>
    </citation>
    <scope>NUCLEOTIDE SEQUENCE [LARGE SCALE GENOMIC DNA]</scope>
    <source>
        <strain evidence="8">F 1598</strain>
    </source>
</reference>
<protein>
    <recommendedName>
        <fullName evidence="9">HlyIII-domain-containing protein</fullName>
    </recommendedName>
</protein>
<keyword evidence="3 6" id="KW-1133">Transmembrane helix</keyword>
<dbReference type="OrthoDB" id="5585746at2759"/>
<comment type="subcellular location">
    <subcellularLocation>
        <location evidence="1">Membrane</location>
        <topology evidence="1">Multi-pass membrane protein</topology>
    </subcellularLocation>
</comment>
<keyword evidence="8" id="KW-1185">Reference proteome</keyword>
<evidence type="ECO:0008006" key="9">
    <source>
        <dbReference type="Google" id="ProtNLM"/>
    </source>
</evidence>
<evidence type="ECO:0000256" key="5">
    <source>
        <dbReference type="PIRSR" id="PIRSR604254-1"/>
    </source>
</evidence>
<keyword evidence="2 6" id="KW-0812">Transmembrane</keyword>
<feature type="transmembrane region" description="Helical" evidence="6">
    <location>
        <begin position="282"/>
        <end position="304"/>
    </location>
</feature>
<dbReference type="STRING" id="765440.A0A0C3FA70"/>
<feature type="transmembrane region" description="Helical" evidence="6">
    <location>
        <begin position="406"/>
        <end position="426"/>
    </location>
</feature>
<feature type="transmembrane region" description="Helical" evidence="6">
    <location>
        <begin position="379"/>
        <end position="400"/>
    </location>
</feature>
<dbReference type="InParanoid" id="A0A0C3FA70"/>
<proteinExistence type="predicted"/>
<gene>
    <name evidence="7" type="ORF">PILCRDRAFT_98685</name>
</gene>
<evidence type="ECO:0000256" key="1">
    <source>
        <dbReference type="ARBA" id="ARBA00004141"/>
    </source>
</evidence>
<feature type="transmembrane region" description="Helical" evidence="6">
    <location>
        <begin position="438"/>
        <end position="461"/>
    </location>
</feature>
<dbReference type="GO" id="GO:0046872">
    <property type="term" value="F:metal ion binding"/>
    <property type="evidence" value="ECO:0007669"/>
    <property type="project" value="UniProtKB-KW"/>
</dbReference>
<evidence type="ECO:0000313" key="7">
    <source>
        <dbReference type="EMBL" id="KIM76809.1"/>
    </source>
</evidence>
<feature type="binding site" evidence="5">
    <location>
        <position position="450"/>
    </location>
    <ligand>
        <name>Zn(2+)</name>
        <dbReference type="ChEBI" id="CHEBI:29105"/>
    </ligand>
</feature>
<dbReference type="GO" id="GO:0006882">
    <property type="term" value="P:intracellular zinc ion homeostasis"/>
    <property type="evidence" value="ECO:0007669"/>
    <property type="project" value="TreeGrafter"/>
</dbReference>
<name>A0A0C3FA70_PILCF</name>
<dbReference type="GO" id="GO:0038023">
    <property type="term" value="F:signaling receptor activity"/>
    <property type="evidence" value="ECO:0007669"/>
    <property type="project" value="TreeGrafter"/>
</dbReference>
<feature type="binding site" evidence="5">
    <location>
        <position position="454"/>
    </location>
    <ligand>
        <name>Zn(2+)</name>
        <dbReference type="ChEBI" id="CHEBI:29105"/>
    </ligand>
</feature>
<evidence type="ECO:0000256" key="3">
    <source>
        <dbReference type="ARBA" id="ARBA00022989"/>
    </source>
</evidence>
<dbReference type="FunCoup" id="A0A0C3FA70">
    <property type="interactions" value="7"/>
</dbReference>
<dbReference type="PANTHER" id="PTHR20855:SF97">
    <property type="entry name" value="ADIPOR-LIKE RECEPTOR IZH3-RELATED"/>
    <property type="match status" value="1"/>
</dbReference>
<evidence type="ECO:0000256" key="4">
    <source>
        <dbReference type="ARBA" id="ARBA00023136"/>
    </source>
</evidence>
<feature type="transmembrane region" description="Helical" evidence="6">
    <location>
        <begin position="343"/>
        <end position="367"/>
    </location>
</feature>
<dbReference type="GO" id="GO:0016020">
    <property type="term" value="C:membrane"/>
    <property type="evidence" value="ECO:0007669"/>
    <property type="project" value="UniProtKB-SubCell"/>
</dbReference>
<dbReference type="Pfam" id="PF03006">
    <property type="entry name" value="HlyIII"/>
    <property type="match status" value="1"/>
</dbReference>
<feature type="transmembrane region" description="Helical" evidence="6">
    <location>
        <begin position="316"/>
        <end position="337"/>
    </location>
</feature>
<keyword evidence="5" id="KW-0862">Zinc</keyword>
<evidence type="ECO:0000313" key="8">
    <source>
        <dbReference type="Proteomes" id="UP000054166"/>
    </source>
</evidence>
<dbReference type="InterPro" id="IPR004254">
    <property type="entry name" value="AdipoR/HlyIII-related"/>
</dbReference>
<organism evidence="7 8">
    <name type="scientific">Piloderma croceum (strain F 1598)</name>
    <dbReference type="NCBI Taxonomy" id="765440"/>
    <lineage>
        <taxon>Eukaryota</taxon>
        <taxon>Fungi</taxon>
        <taxon>Dikarya</taxon>
        <taxon>Basidiomycota</taxon>
        <taxon>Agaricomycotina</taxon>
        <taxon>Agaricomycetes</taxon>
        <taxon>Agaricomycetidae</taxon>
        <taxon>Atheliales</taxon>
        <taxon>Atheliaceae</taxon>
        <taxon>Piloderma</taxon>
    </lineage>
</organism>
<keyword evidence="4 6" id="KW-0472">Membrane</keyword>
<evidence type="ECO:0000256" key="6">
    <source>
        <dbReference type="SAM" id="Phobius"/>
    </source>
</evidence>
<keyword evidence="5" id="KW-0479">Metal-binding</keyword>
<feature type="transmembrane region" description="Helical" evidence="6">
    <location>
        <begin position="256"/>
        <end position="276"/>
    </location>
</feature>
<dbReference type="Proteomes" id="UP000054166">
    <property type="component" value="Unassembled WGS sequence"/>
</dbReference>
<reference evidence="7 8" key="1">
    <citation type="submission" date="2014-04" db="EMBL/GenBank/DDBJ databases">
        <authorList>
            <consortium name="DOE Joint Genome Institute"/>
            <person name="Kuo A."/>
            <person name="Tarkka M."/>
            <person name="Buscot F."/>
            <person name="Kohler A."/>
            <person name="Nagy L.G."/>
            <person name="Floudas D."/>
            <person name="Copeland A."/>
            <person name="Barry K.W."/>
            <person name="Cichocki N."/>
            <person name="Veneault-Fourrey C."/>
            <person name="LaButti K."/>
            <person name="Lindquist E.A."/>
            <person name="Lipzen A."/>
            <person name="Lundell T."/>
            <person name="Morin E."/>
            <person name="Murat C."/>
            <person name="Sun H."/>
            <person name="Tunlid A."/>
            <person name="Henrissat B."/>
            <person name="Grigoriev I.V."/>
            <person name="Hibbett D.S."/>
            <person name="Martin F."/>
            <person name="Nordberg H.P."/>
            <person name="Cantor M.N."/>
            <person name="Hua S.X."/>
        </authorList>
    </citation>
    <scope>NUCLEOTIDE SEQUENCE [LARGE SCALE GENOMIC DNA]</scope>
    <source>
        <strain evidence="7 8">F 1598</strain>
    </source>
</reference>
<dbReference type="PANTHER" id="PTHR20855">
    <property type="entry name" value="ADIPOR/PROGESTIN RECEPTOR-RELATED"/>
    <property type="match status" value="1"/>
</dbReference>
<dbReference type="AlphaFoldDB" id="A0A0C3FA70"/>